<keyword evidence="12" id="KW-1185">Reference proteome</keyword>
<dbReference type="PANTHER" id="PTHR21090:SF5">
    <property type="entry name" value="PENTAFUNCTIONAL AROM POLYPEPTIDE"/>
    <property type="match status" value="1"/>
</dbReference>
<evidence type="ECO:0000256" key="1">
    <source>
        <dbReference type="ARBA" id="ARBA00002174"/>
    </source>
</evidence>
<accession>A0A1E5G6C0</accession>
<comment type="subcellular location">
    <subcellularLocation>
        <location evidence="9">Cytoplasm</location>
    </subcellularLocation>
</comment>
<dbReference type="InterPro" id="IPR023193">
    <property type="entry name" value="EPSP_synthase_CS"/>
</dbReference>
<evidence type="ECO:0000313" key="11">
    <source>
        <dbReference type="EMBL" id="OEF98721.1"/>
    </source>
</evidence>
<feature type="binding site" evidence="9">
    <location>
        <position position="393"/>
    </location>
    <ligand>
        <name>phosphoenolpyruvate</name>
        <dbReference type="ChEBI" id="CHEBI:58702"/>
    </ligand>
</feature>
<feature type="binding site" evidence="9">
    <location>
        <position position="171"/>
    </location>
    <ligand>
        <name>3-phosphoshikimate</name>
        <dbReference type="ChEBI" id="CHEBI:145989"/>
    </ligand>
</feature>
<dbReference type="InterPro" id="IPR036968">
    <property type="entry name" value="Enolpyruvate_Tfrase_sf"/>
</dbReference>
<keyword evidence="6 9" id="KW-0808">Transferase</keyword>
<proteinExistence type="inferred from homology"/>
<dbReference type="Gene3D" id="3.65.10.10">
    <property type="entry name" value="Enolpyruvate transferase domain"/>
    <property type="match status" value="2"/>
</dbReference>
<comment type="pathway">
    <text evidence="2 9">Metabolic intermediate biosynthesis; chorismate biosynthesis; chorismate from D-erythrose 4-phosphate and phosphoenolpyruvate: step 6/7.</text>
</comment>
<evidence type="ECO:0000256" key="2">
    <source>
        <dbReference type="ARBA" id="ARBA00004811"/>
    </source>
</evidence>
<dbReference type="SUPFAM" id="SSF55205">
    <property type="entry name" value="EPT/RTPC-like"/>
    <property type="match status" value="1"/>
</dbReference>
<dbReference type="HAMAP" id="MF_00210">
    <property type="entry name" value="EPSP_synth"/>
    <property type="match status" value="1"/>
</dbReference>
<evidence type="ECO:0000256" key="4">
    <source>
        <dbReference type="ARBA" id="ARBA00022490"/>
    </source>
</evidence>
<dbReference type="STRING" id="766136.BHF68_03420"/>
<comment type="similarity">
    <text evidence="3 9">Belongs to the EPSP synthase family.</text>
</comment>
<dbReference type="GO" id="GO:0008652">
    <property type="term" value="P:amino acid biosynthetic process"/>
    <property type="evidence" value="ECO:0007669"/>
    <property type="project" value="UniProtKB-KW"/>
</dbReference>
<dbReference type="InterPro" id="IPR006264">
    <property type="entry name" value="EPSP_synthase"/>
</dbReference>
<dbReference type="GO" id="GO:0003866">
    <property type="term" value="F:3-phosphoshikimate 1-carboxyvinyltransferase activity"/>
    <property type="evidence" value="ECO:0007669"/>
    <property type="project" value="UniProtKB-UniRule"/>
</dbReference>
<protein>
    <recommendedName>
        <fullName evidence="9">3-phosphoshikimate 1-carboxyvinyltransferase</fullName>
        <ecNumber evidence="9">2.5.1.19</ecNumber>
    </recommendedName>
    <alternativeName>
        <fullName evidence="9">5-enolpyruvylshikimate-3-phosphate synthase</fullName>
        <shortName evidence="9">EPSP synthase</shortName>
        <shortName evidence="9">EPSPS</shortName>
    </alternativeName>
</protein>
<comment type="catalytic activity">
    <reaction evidence="8">
        <text>3-phosphoshikimate + phosphoenolpyruvate = 5-O-(1-carboxyvinyl)-3-phosphoshikimate + phosphate</text>
        <dbReference type="Rhea" id="RHEA:21256"/>
        <dbReference type="ChEBI" id="CHEBI:43474"/>
        <dbReference type="ChEBI" id="CHEBI:57701"/>
        <dbReference type="ChEBI" id="CHEBI:58702"/>
        <dbReference type="ChEBI" id="CHEBI:145989"/>
        <dbReference type="EC" id="2.5.1.19"/>
    </reaction>
    <physiologicalReaction direction="left-to-right" evidence="8">
        <dbReference type="Rhea" id="RHEA:21257"/>
    </physiologicalReaction>
</comment>
<feature type="binding site" evidence="9">
    <location>
        <position position="30"/>
    </location>
    <ligand>
        <name>3-phosphoshikimate</name>
        <dbReference type="ChEBI" id="CHEBI:145989"/>
    </ligand>
</feature>
<dbReference type="PANTHER" id="PTHR21090">
    <property type="entry name" value="AROM/DEHYDROQUINATE SYNTHASE"/>
    <property type="match status" value="1"/>
</dbReference>
<feature type="binding site" evidence="9">
    <location>
        <position position="320"/>
    </location>
    <ligand>
        <name>3-phosphoshikimate</name>
        <dbReference type="ChEBI" id="CHEBI:145989"/>
    </ligand>
</feature>
<evidence type="ECO:0000256" key="8">
    <source>
        <dbReference type="ARBA" id="ARBA00044633"/>
    </source>
</evidence>
<reference evidence="11 12" key="1">
    <citation type="submission" date="2016-09" db="EMBL/GenBank/DDBJ databases">
        <title>Draft genome sequence for the type strain of Desulfuribacillus alkaliarsenatis AHT28, an obligately anaerobic, sulfidogenic bacterium isolated from Russian soda lake sediments.</title>
        <authorList>
            <person name="Abin C.A."/>
            <person name="Hollibaugh J.T."/>
        </authorList>
    </citation>
    <scope>NUCLEOTIDE SEQUENCE [LARGE SCALE GENOMIC DNA]</scope>
    <source>
        <strain evidence="11 12">AHT28</strain>
    </source>
</reference>
<feature type="binding site" evidence="9">
    <location>
        <position position="98"/>
    </location>
    <ligand>
        <name>phosphoenolpyruvate</name>
        <dbReference type="ChEBI" id="CHEBI:58702"/>
    </ligand>
</feature>
<comment type="subunit">
    <text evidence="9">Monomer.</text>
</comment>
<dbReference type="EMBL" id="MIJE01000001">
    <property type="protein sequence ID" value="OEF98721.1"/>
    <property type="molecule type" value="Genomic_DNA"/>
</dbReference>
<comment type="caution">
    <text evidence="9">Lacks conserved residue(s) required for the propagation of feature annotation.</text>
</comment>
<dbReference type="Pfam" id="PF00275">
    <property type="entry name" value="EPSP_synthase"/>
    <property type="match status" value="1"/>
</dbReference>
<dbReference type="FunFam" id="3.65.10.10:FF:000005">
    <property type="entry name" value="3-phosphoshikimate 1-carboxyvinyltransferase"/>
    <property type="match status" value="1"/>
</dbReference>
<dbReference type="PROSITE" id="PS00885">
    <property type="entry name" value="EPSP_SYNTHASE_2"/>
    <property type="match status" value="1"/>
</dbReference>
<organism evidence="11 12">
    <name type="scientific">Desulfuribacillus alkaliarsenatis</name>
    <dbReference type="NCBI Taxonomy" id="766136"/>
    <lineage>
        <taxon>Bacteria</taxon>
        <taxon>Bacillati</taxon>
        <taxon>Bacillota</taxon>
        <taxon>Desulfuribacillia</taxon>
        <taxon>Desulfuribacillales</taxon>
        <taxon>Desulfuribacillaceae</taxon>
        <taxon>Desulfuribacillus</taxon>
    </lineage>
</organism>
<dbReference type="RefSeq" id="WP_069642213.1">
    <property type="nucleotide sequence ID" value="NZ_MIJE01000001.1"/>
</dbReference>
<evidence type="ECO:0000256" key="9">
    <source>
        <dbReference type="HAMAP-Rule" id="MF_00210"/>
    </source>
</evidence>
<feature type="binding site" evidence="9">
    <location>
        <position position="173"/>
    </location>
    <ligand>
        <name>phosphoenolpyruvate</name>
        <dbReference type="ChEBI" id="CHEBI:58702"/>
    </ligand>
</feature>
<feature type="binding site" evidence="9">
    <location>
        <position position="25"/>
    </location>
    <ligand>
        <name>phosphoenolpyruvate</name>
        <dbReference type="ChEBI" id="CHEBI:58702"/>
    </ligand>
</feature>
<feature type="binding site" evidence="9">
    <location>
        <position position="173"/>
    </location>
    <ligand>
        <name>3-phosphoshikimate</name>
        <dbReference type="ChEBI" id="CHEBI:145989"/>
    </ligand>
</feature>
<dbReference type="InterPro" id="IPR013792">
    <property type="entry name" value="RNA3'P_cycl/enolpyr_Trfase_a/b"/>
</dbReference>
<keyword evidence="5 9" id="KW-0028">Amino-acid biosynthesis</keyword>
<dbReference type="AlphaFoldDB" id="A0A1E5G6C0"/>
<feature type="binding site" evidence="9">
    <location>
        <position position="351"/>
    </location>
    <ligand>
        <name>phosphoenolpyruvate</name>
        <dbReference type="ChEBI" id="CHEBI:58702"/>
    </ligand>
</feature>
<feature type="binding site" evidence="9">
    <location>
        <position position="347"/>
    </location>
    <ligand>
        <name>3-phosphoshikimate</name>
        <dbReference type="ChEBI" id="CHEBI:145989"/>
    </ligand>
</feature>
<dbReference type="PIRSF" id="PIRSF000505">
    <property type="entry name" value="EPSPS"/>
    <property type="match status" value="1"/>
</dbReference>
<gene>
    <name evidence="9" type="primary">aroA</name>
    <name evidence="11" type="ORF">BHF68_03420</name>
</gene>
<name>A0A1E5G6C0_9FIRM</name>
<dbReference type="GO" id="GO:0009073">
    <property type="term" value="P:aromatic amino acid family biosynthetic process"/>
    <property type="evidence" value="ECO:0007669"/>
    <property type="project" value="UniProtKB-KW"/>
</dbReference>
<evidence type="ECO:0000256" key="5">
    <source>
        <dbReference type="ARBA" id="ARBA00022605"/>
    </source>
</evidence>
<keyword evidence="4 9" id="KW-0963">Cytoplasm</keyword>
<evidence type="ECO:0000256" key="3">
    <source>
        <dbReference type="ARBA" id="ARBA00009948"/>
    </source>
</evidence>
<sequence length="436" mass="46783">MKKPNTFSFFPAKKLQGETEVPGDKSISHRAIIFGSIAEGTTKIENFLPGLDCLSTIDCFRRLGVNITAKSNTSIIVNGVGLQGLNEPTDILDVGNSGTTIRLLSGLLSGTNFYSVMTGDASIRKRPMDRVKKPLEQMGARIHGRDNGRLAPLSIIGTKLTPIHYQSPVASAQIKSSILLAGIWAEGHIKVTEPTKSRDHTELMYKTFGGDIEVEGNTVTIAGGSTRLSAQEVQVPGDISSAAFLMVAASIVPNSEVLIKNVGVNPTRSGIIDALQAMNANIKLTNERKYGEEPVADILVTSSHLKGTIIEGNLIPRLIDEVPILLIAAALAEGDTIVKDAKELRVKETDRIQVMHDELLKVGIISTPKEDGIEIAGNQMISGGTIDSHHDHRIGMAFAVAALTAKDKIEIENYDAVKVSFPNFTEVMTALGAKCE</sequence>
<dbReference type="GO" id="GO:0009423">
    <property type="term" value="P:chorismate biosynthetic process"/>
    <property type="evidence" value="ECO:0007669"/>
    <property type="project" value="UniProtKB-UniRule"/>
</dbReference>
<feature type="binding site" evidence="9">
    <location>
        <position position="126"/>
    </location>
    <ligand>
        <name>phosphoenolpyruvate</name>
        <dbReference type="ChEBI" id="CHEBI:58702"/>
    </ligand>
</feature>
<comment type="caution">
    <text evidence="11">The sequence shown here is derived from an EMBL/GenBank/DDBJ whole genome shotgun (WGS) entry which is preliminary data.</text>
</comment>
<evidence type="ECO:0000259" key="10">
    <source>
        <dbReference type="Pfam" id="PF00275"/>
    </source>
</evidence>
<dbReference type="FunFam" id="3.65.10.10:FF:000006">
    <property type="entry name" value="3-phosphoshikimate 1-carboxyvinyltransferase"/>
    <property type="match status" value="1"/>
</dbReference>
<dbReference type="EC" id="2.5.1.19" evidence="9"/>
<evidence type="ECO:0000313" key="12">
    <source>
        <dbReference type="Proteomes" id="UP000094296"/>
    </source>
</evidence>
<dbReference type="OrthoDB" id="9809920at2"/>
<dbReference type="PROSITE" id="PS00104">
    <property type="entry name" value="EPSP_SYNTHASE_1"/>
    <property type="match status" value="1"/>
</dbReference>
<evidence type="ECO:0000256" key="7">
    <source>
        <dbReference type="ARBA" id="ARBA00023141"/>
    </source>
</evidence>
<dbReference type="Proteomes" id="UP000094296">
    <property type="component" value="Unassembled WGS sequence"/>
</dbReference>
<feature type="binding site" evidence="9">
    <location>
        <position position="25"/>
    </location>
    <ligand>
        <name>3-phosphoshikimate</name>
        <dbReference type="ChEBI" id="CHEBI:145989"/>
    </ligand>
</feature>
<dbReference type="CDD" id="cd01556">
    <property type="entry name" value="EPSP_synthase"/>
    <property type="match status" value="1"/>
</dbReference>
<dbReference type="NCBIfam" id="TIGR01356">
    <property type="entry name" value="aroA"/>
    <property type="match status" value="1"/>
</dbReference>
<evidence type="ECO:0000256" key="6">
    <source>
        <dbReference type="ARBA" id="ARBA00022679"/>
    </source>
</evidence>
<keyword evidence="7 9" id="KW-0057">Aromatic amino acid biosynthesis</keyword>
<comment type="function">
    <text evidence="1 9">Catalyzes the transfer of the enolpyruvyl moiety of phosphoenolpyruvate (PEP) to the 5-hydroxyl of shikimate-3-phosphate (S3P) to produce enolpyruvyl shikimate-3-phosphate and inorganic phosphate.</text>
</comment>
<feature type="domain" description="Enolpyruvate transferase" evidence="10">
    <location>
        <begin position="12"/>
        <end position="428"/>
    </location>
</feature>
<dbReference type="InterPro" id="IPR001986">
    <property type="entry name" value="Enolpyruvate_Tfrase_dom"/>
</dbReference>
<dbReference type="GO" id="GO:0005737">
    <property type="term" value="C:cytoplasm"/>
    <property type="evidence" value="ECO:0007669"/>
    <property type="project" value="UniProtKB-SubCell"/>
</dbReference>
<feature type="binding site" evidence="9">
    <location>
        <position position="26"/>
    </location>
    <ligand>
        <name>3-phosphoshikimate</name>
        <dbReference type="ChEBI" id="CHEBI:145989"/>
    </ligand>
</feature>
<dbReference type="UniPathway" id="UPA00053">
    <property type="reaction ID" value="UER00089"/>
</dbReference>
<feature type="active site" description="Proton acceptor" evidence="9">
    <location>
        <position position="320"/>
    </location>
</feature>